<dbReference type="Gene3D" id="1.20.120.160">
    <property type="entry name" value="HPT domain"/>
    <property type="match status" value="1"/>
</dbReference>
<dbReference type="InterPro" id="IPR036641">
    <property type="entry name" value="HPT_dom_sf"/>
</dbReference>
<evidence type="ECO:0000256" key="1">
    <source>
        <dbReference type="PROSITE-ProRule" id="PRU00110"/>
    </source>
</evidence>
<feature type="domain" description="HPt" evidence="2">
    <location>
        <begin position="17"/>
        <end position="108"/>
    </location>
</feature>
<reference evidence="3 4" key="1">
    <citation type="journal article" date="2020" name="ISME J.">
        <title>Enrichment and physiological characterization of a novel comammox Nitrospira indicates ammonium inhibition of complete nitrification.</title>
        <authorList>
            <person name="Sakoula D."/>
            <person name="Koch H."/>
            <person name="Frank J."/>
            <person name="Jetten M.S.M."/>
            <person name="van Kessel M.A.H.J."/>
            <person name="Lucker S."/>
        </authorList>
    </citation>
    <scope>NUCLEOTIDE SEQUENCE [LARGE SCALE GENOMIC DNA]</scope>
    <source>
        <strain evidence="3">Comreactor17</strain>
    </source>
</reference>
<evidence type="ECO:0000313" key="4">
    <source>
        <dbReference type="Proteomes" id="UP000593737"/>
    </source>
</evidence>
<dbReference type="PROSITE" id="PS50894">
    <property type="entry name" value="HPT"/>
    <property type="match status" value="1"/>
</dbReference>
<proteinExistence type="predicted"/>
<evidence type="ECO:0000313" key="3">
    <source>
        <dbReference type="EMBL" id="QPD04715.1"/>
    </source>
</evidence>
<dbReference type="GO" id="GO:0004672">
    <property type="term" value="F:protein kinase activity"/>
    <property type="evidence" value="ECO:0007669"/>
    <property type="project" value="UniProtKB-ARBA"/>
</dbReference>
<dbReference type="Pfam" id="PF01627">
    <property type="entry name" value="Hpt"/>
    <property type="match status" value="1"/>
</dbReference>
<name>A0A7S8FF21_9BACT</name>
<sequence length="108" mass="12284">MTHPLSSDFPDTIIVEISRDLEEIVPIFLGNRENDLQTLRDALTRQDFGTVQNIGHRLKGDGGGYGFDRITEIGAMMEQAAKQQDGSMIEQQIVELEEYLRRVSVVYR</sequence>
<organism evidence="3 4">
    <name type="scientific">Candidatus Nitrospira kreftii</name>
    <dbReference type="NCBI Taxonomy" id="2652173"/>
    <lineage>
        <taxon>Bacteria</taxon>
        <taxon>Pseudomonadati</taxon>
        <taxon>Nitrospirota</taxon>
        <taxon>Nitrospiria</taxon>
        <taxon>Nitrospirales</taxon>
        <taxon>Nitrospiraceae</taxon>
        <taxon>Nitrospira</taxon>
    </lineage>
</organism>
<gene>
    <name evidence="3" type="ORF">Nkreftii_002489</name>
</gene>
<accession>A0A7S8FF21</accession>
<keyword evidence="1" id="KW-0597">Phosphoprotein</keyword>
<dbReference type="GO" id="GO:0000160">
    <property type="term" value="P:phosphorelay signal transduction system"/>
    <property type="evidence" value="ECO:0007669"/>
    <property type="project" value="InterPro"/>
</dbReference>
<dbReference type="SUPFAM" id="SSF47226">
    <property type="entry name" value="Histidine-containing phosphotransfer domain, HPT domain"/>
    <property type="match status" value="1"/>
</dbReference>
<dbReference type="InterPro" id="IPR008207">
    <property type="entry name" value="Sig_transdc_His_kin_Hpt_dom"/>
</dbReference>
<protein>
    <recommendedName>
        <fullName evidence="2">HPt domain-containing protein</fullName>
    </recommendedName>
</protein>
<dbReference type="AlphaFoldDB" id="A0A7S8FF21"/>
<dbReference type="KEGG" id="nkf:Nkreftii_002489"/>
<evidence type="ECO:0000259" key="2">
    <source>
        <dbReference type="PROSITE" id="PS50894"/>
    </source>
</evidence>
<dbReference type="Proteomes" id="UP000593737">
    <property type="component" value="Chromosome"/>
</dbReference>
<feature type="modified residue" description="Phosphohistidine" evidence="1">
    <location>
        <position position="56"/>
    </location>
</feature>
<dbReference type="EMBL" id="CP047423">
    <property type="protein sequence ID" value="QPD04715.1"/>
    <property type="molecule type" value="Genomic_DNA"/>
</dbReference>